<reference evidence="1" key="1">
    <citation type="submission" date="2023-08" db="EMBL/GenBank/DDBJ databases">
        <title>A de novo genome assembly of Solanum verrucosum Schlechtendal, a Mexican diploid species geographically isolated from the other diploid A-genome species in potato relatives.</title>
        <authorList>
            <person name="Hosaka K."/>
        </authorList>
    </citation>
    <scope>NUCLEOTIDE SEQUENCE</scope>
    <source>
        <tissue evidence="1">Young leaves</tissue>
    </source>
</reference>
<protein>
    <submittedName>
        <fullName evidence="1">Uncharacterized protein</fullName>
    </submittedName>
</protein>
<gene>
    <name evidence="1" type="ORF">MTR67_017672</name>
</gene>
<dbReference type="EMBL" id="CP133615">
    <property type="protein sequence ID" value="WMV24287.1"/>
    <property type="molecule type" value="Genomic_DNA"/>
</dbReference>
<accession>A0AAF0QK96</accession>
<keyword evidence="2" id="KW-1185">Reference proteome</keyword>
<dbReference type="Proteomes" id="UP001234989">
    <property type="component" value="Chromosome 4"/>
</dbReference>
<evidence type="ECO:0000313" key="2">
    <source>
        <dbReference type="Proteomes" id="UP001234989"/>
    </source>
</evidence>
<sequence length="73" mass="8526">MKKWGMKGKIWHHWRSERRGAPALKLQRGLLGALLGAPPQRLDFRVPFGAHWQARRATPFPRKLDFSSSFFQL</sequence>
<name>A0AAF0QK96_SOLVR</name>
<dbReference type="AlphaFoldDB" id="A0AAF0QK96"/>
<proteinExistence type="predicted"/>
<evidence type="ECO:0000313" key="1">
    <source>
        <dbReference type="EMBL" id="WMV24287.1"/>
    </source>
</evidence>
<organism evidence="1 2">
    <name type="scientific">Solanum verrucosum</name>
    <dbReference type="NCBI Taxonomy" id="315347"/>
    <lineage>
        <taxon>Eukaryota</taxon>
        <taxon>Viridiplantae</taxon>
        <taxon>Streptophyta</taxon>
        <taxon>Embryophyta</taxon>
        <taxon>Tracheophyta</taxon>
        <taxon>Spermatophyta</taxon>
        <taxon>Magnoliopsida</taxon>
        <taxon>eudicotyledons</taxon>
        <taxon>Gunneridae</taxon>
        <taxon>Pentapetalae</taxon>
        <taxon>asterids</taxon>
        <taxon>lamiids</taxon>
        <taxon>Solanales</taxon>
        <taxon>Solanaceae</taxon>
        <taxon>Solanoideae</taxon>
        <taxon>Solaneae</taxon>
        <taxon>Solanum</taxon>
    </lineage>
</organism>